<gene>
    <name evidence="6" type="ORF">NN4_62900</name>
</gene>
<dbReference type="Gene3D" id="3.30.70.2450">
    <property type="match status" value="1"/>
</dbReference>
<dbReference type="EMBL" id="BJXA01000057">
    <property type="protein sequence ID" value="GEM41771.1"/>
    <property type="molecule type" value="Genomic_DNA"/>
</dbReference>
<dbReference type="OrthoDB" id="8670884at2"/>
<evidence type="ECO:0000313" key="7">
    <source>
        <dbReference type="Proteomes" id="UP000321424"/>
    </source>
</evidence>
<organism evidence="6 7">
    <name type="scientific">Nocardia ninae NBRC 108245</name>
    <dbReference type="NCBI Taxonomy" id="1210091"/>
    <lineage>
        <taxon>Bacteria</taxon>
        <taxon>Bacillati</taxon>
        <taxon>Actinomycetota</taxon>
        <taxon>Actinomycetes</taxon>
        <taxon>Mycobacteriales</taxon>
        <taxon>Nocardiaceae</taxon>
        <taxon>Nocardia</taxon>
    </lineage>
</organism>
<evidence type="ECO:0000256" key="1">
    <source>
        <dbReference type="ARBA" id="ARBA00001974"/>
    </source>
</evidence>
<dbReference type="InterPro" id="IPR002938">
    <property type="entry name" value="FAD-bd"/>
</dbReference>
<keyword evidence="4" id="KW-0274">FAD</keyword>
<dbReference type="AlphaFoldDB" id="A0A511MMU3"/>
<protein>
    <submittedName>
        <fullName evidence="6">Putative FAD-binding monooxygenase</fullName>
    </submittedName>
</protein>
<dbReference type="GO" id="GO:0071949">
    <property type="term" value="F:FAD binding"/>
    <property type="evidence" value="ECO:0007669"/>
    <property type="project" value="InterPro"/>
</dbReference>
<evidence type="ECO:0000256" key="3">
    <source>
        <dbReference type="ARBA" id="ARBA00022630"/>
    </source>
</evidence>
<evidence type="ECO:0000313" key="6">
    <source>
        <dbReference type="EMBL" id="GEM41771.1"/>
    </source>
</evidence>
<dbReference type="GO" id="GO:0016709">
    <property type="term" value="F:oxidoreductase activity, acting on paired donors, with incorporation or reduction of molecular oxygen, NAD(P)H as one donor, and incorporation of one atom of oxygen"/>
    <property type="evidence" value="ECO:0007669"/>
    <property type="project" value="UniProtKB-ARBA"/>
</dbReference>
<dbReference type="InterPro" id="IPR036188">
    <property type="entry name" value="FAD/NAD-bd_sf"/>
</dbReference>
<dbReference type="InterPro" id="IPR036249">
    <property type="entry name" value="Thioredoxin-like_sf"/>
</dbReference>
<evidence type="ECO:0000256" key="4">
    <source>
        <dbReference type="ARBA" id="ARBA00022827"/>
    </source>
</evidence>
<dbReference type="Gene3D" id="3.40.30.120">
    <property type="match status" value="1"/>
</dbReference>
<dbReference type="RefSeq" id="WP_147138904.1">
    <property type="nucleotide sequence ID" value="NZ_BJXA01000057.1"/>
</dbReference>
<dbReference type="SUPFAM" id="SSF52833">
    <property type="entry name" value="Thioredoxin-like"/>
    <property type="match status" value="1"/>
</dbReference>
<dbReference type="SUPFAM" id="SSF51905">
    <property type="entry name" value="FAD/NAD(P)-binding domain"/>
    <property type="match status" value="1"/>
</dbReference>
<evidence type="ECO:0000256" key="2">
    <source>
        <dbReference type="ARBA" id="ARBA00007801"/>
    </source>
</evidence>
<keyword evidence="6" id="KW-0503">Monooxygenase</keyword>
<dbReference type="Gene3D" id="3.50.50.60">
    <property type="entry name" value="FAD/NAD(P)-binding domain"/>
    <property type="match status" value="1"/>
</dbReference>
<proteinExistence type="inferred from homology"/>
<feature type="domain" description="FAD-binding" evidence="5">
    <location>
        <begin position="4"/>
        <end position="350"/>
    </location>
</feature>
<comment type="cofactor">
    <cofactor evidence="1">
        <name>FAD</name>
        <dbReference type="ChEBI" id="CHEBI:57692"/>
    </cofactor>
</comment>
<dbReference type="Proteomes" id="UP000321424">
    <property type="component" value="Unassembled WGS sequence"/>
</dbReference>
<comment type="similarity">
    <text evidence="2">Belongs to the PheA/TfdB FAD monooxygenase family.</text>
</comment>
<keyword evidence="7" id="KW-1185">Reference proteome</keyword>
<sequence length="503" mass="54993">MTTTQVLIVGAGPTGLTLGCELARRDIDCLVVDKATRLFPGSRGKGLQPRTLEVFDDLGVLDAVLAAGAPFPSFRMYQGTHVQWTRTLHEMLGIAPLERHHGVPYPDAWLLPQWRTDELLRDRLLELGGRIEMGTELVDFGQDDAGVTATLSRDGTLERVRARYLVGADGGGSFVRKALGVGFEGDTFETERTLIGDVRAEGLTGTYCHILTTGDVQERFSLWSMPGTDYYQFVASMTADEVPELTVAAVQRILDERSGRSDIRLFDLNWISVYRVNVRMVDRFRVDRVFLAGDAAHVHSSAGGQGLNTSIQDAYNLGWKLAAVLSGAPDGLLDTYEDERFPIAAQVLDVTTRSHRRNFRAPDPGEGNPDIFQLKLNYRGGPLAVDMRENPRAVRAGDRAPDAQCAEGRLFDLFRGPHFTLLGFGTDTASVVAEVVRAQGDRVRARVIEPSSASDDSTPTVGSAFRNYDIDPAGPGTLVLVRPDGYIGVVATDPAPVQDYLAW</sequence>
<keyword evidence="6" id="KW-0560">Oxidoreductase</keyword>
<comment type="caution">
    <text evidence="6">The sequence shown here is derived from an EMBL/GenBank/DDBJ whole genome shotgun (WGS) entry which is preliminary data.</text>
</comment>
<dbReference type="NCBIfam" id="NF004832">
    <property type="entry name" value="PRK06184.1"/>
    <property type="match status" value="1"/>
</dbReference>
<dbReference type="Pfam" id="PF01494">
    <property type="entry name" value="FAD_binding_3"/>
    <property type="match status" value="1"/>
</dbReference>
<reference evidence="6 7" key="1">
    <citation type="submission" date="2019-07" db="EMBL/GenBank/DDBJ databases">
        <title>Whole genome shotgun sequence of Nocardia ninae NBRC 108245.</title>
        <authorList>
            <person name="Hosoyama A."/>
            <person name="Uohara A."/>
            <person name="Ohji S."/>
            <person name="Ichikawa N."/>
        </authorList>
    </citation>
    <scope>NUCLEOTIDE SEQUENCE [LARGE SCALE GENOMIC DNA]</scope>
    <source>
        <strain evidence="6 7">NBRC 108245</strain>
    </source>
</reference>
<dbReference type="PANTHER" id="PTHR43004">
    <property type="entry name" value="TRK SYSTEM POTASSIUM UPTAKE PROTEIN"/>
    <property type="match status" value="1"/>
</dbReference>
<dbReference type="PANTHER" id="PTHR43004:SF19">
    <property type="entry name" value="BINDING MONOOXYGENASE, PUTATIVE (JCVI)-RELATED"/>
    <property type="match status" value="1"/>
</dbReference>
<evidence type="ECO:0000259" key="5">
    <source>
        <dbReference type="Pfam" id="PF01494"/>
    </source>
</evidence>
<accession>A0A511MMU3</accession>
<dbReference type="Pfam" id="PF21274">
    <property type="entry name" value="Rng_hyd_C"/>
    <property type="match status" value="1"/>
</dbReference>
<name>A0A511MMU3_9NOCA</name>
<dbReference type="PRINTS" id="PR00420">
    <property type="entry name" value="RNGMNOXGNASE"/>
</dbReference>
<dbReference type="InterPro" id="IPR050641">
    <property type="entry name" value="RIFMO-like"/>
</dbReference>
<keyword evidence="3" id="KW-0285">Flavoprotein</keyword>